<gene>
    <name evidence="1" type="ORF">OUZ56_000688</name>
</gene>
<protein>
    <submittedName>
        <fullName evidence="1">Uncharacterized protein</fullName>
    </submittedName>
</protein>
<reference evidence="1 2" key="1">
    <citation type="journal article" date="2023" name="Nucleic Acids Res.">
        <title>The hologenome of Daphnia magna reveals possible DNA methylation and microbiome-mediated evolution of the host genome.</title>
        <authorList>
            <person name="Chaturvedi A."/>
            <person name="Li X."/>
            <person name="Dhandapani V."/>
            <person name="Marshall H."/>
            <person name="Kissane S."/>
            <person name="Cuenca-Cambronero M."/>
            <person name="Asole G."/>
            <person name="Calvet F."/>
            <person name="Ruiz-Romero M."/>
            <person name="Marangio P."/>
            <person name="Guigo R."/>
            <person name="Rago D."/>
            <person name="Mirbahai L."/>
            <person name="Eastwood N."/>
            <person name="Colbourne J.K."/>
            <person name="Zhou J."/>
            <person name="Mallon E."/>
            <person name="Orsini L."/>
        </authorList>
    </citation>
    <scope>NUCLEOTIDE SEQUENCE [LARGE SCALE GENOMIC DNA]</scope>
    <source>
        <strain evidence="1">LRV0_1</strain>
    </source>
</reference>
<name>A0ABR0A0G7_9CRUS</name>
<sequence>MSHSGERIHVCSSSIMYNVTLARLPRKQVPRDPLATGSLRDVARLRFYFKEDEKERVSGNESFTCFEGCHMTRA</sequence>
<proteinExistence type="predicted"/>
<organism evidence="1 2">
    <name type="scientific">Daphnia magna</name>
    <dbReference type="NCBI Taxonomy" id="35525"/>
    <lineage>
        <taxon>Eukaryota</taxon>
        <taxon>Metazoa</taxon>
        <taxon>Ecdysozoa</taxon>
        <taxon>Arthropoda</taxon>
        <taxon>Crustacea</taxon>
        <taxon>Branchiopoda</taxon>
        <taxon>Diplostraca</taxon>
        <taxon>Cladocera</taxon>
        <taxon>Anomopoda</taxon>
        <taxon>Daphniidae</taxon>
        <taxon>Daphnia</taxon>
    </lineage>
</organism>
<accession>A0ABR0A0G7</accession>
<evidence type="ECO:0000313" key="1">
    <source>
        <dbReference type="EMBL" id="KAK4018643.1"/>
    </source>
</evidence>
<keyword evidence="2" id="KW-1185">Reference proteome</keyword>
<comment type="caution">
    <text evidence="1">The sequence shown here is derived from an EMBL/GenBank/DDBJ whole genome shotgun (WGS) entry which is preliminary data.</text>
</comment>
<dbReference type="Proteomes" id="UP001234178">
    <property type="component" value="Unassembled WGS sequence"/>
</dbReference>
<evidence type="ECO:0000313" key="2">
    <source>
        <dbReference type="Proteomes" id="UP001234178"/>
    </source>
</evidence>
<dbReference type="EMBL" id="JAOYFB010000036">
    <property type="protein sequence ID" value="KAK4018643.1"/>
    <property type="molecule type" value="Genomic_DNA"/>
</dbReference>